<proteinExistence type="predicted"/>
<accession>A0A6B0GRL4</accession>
<reference evidence="1 2" key="1">
    <citation type="submission" date="2019-12" db="EMBL/GenBank/DDBJ databases">
        <title>Halocatena pleomorpha gen. nov. sp. nov., an extremely halophilic archaeon of family Halobacteriaceae isolated from saltpan soil.</title>
        <authorList>
            <person name="Pal Y."/>
            <person name="Verma A."/>
            <person name="Krishnamurthi S."/>
            <person name="Kumar P."/>
        </authorList>
    </citation>
    <scope>NUCLEOTIDE SEQUENCE [LARGE SCALE GENOMIC DNA]</scope>
    <source>
        <strain evidence="1 2">JCM 16495</strain>
    </source>
</reference>
<dbReference type="PANTHER" id="PTHR45947">
    <property type="entry name" value="SULFOQUINOVOSYL TRANSFERASE SQD2"/>
    <property type="match status" value="1"/>
</dbReference>
<dbReference type="GO" id="GO:0016757">
    <property type="term" value="F:glycosyltransferase activity"/>
    <property type="evidence" value="ECO:0007669"/>
    <property type="project" value="TreeGrafter"/>
</dbReference>
<dbReference type="OrthoDB" id="288447at2157"/>
<keyword evidence="1" id="KW-0808">Transferase</keyword>
<name>A0A6B0GRL4_9EURY</name>
<evidence type="ECO:0000313" key="2">
    <source>
        <dbReference type="Proteomes" id="UP000451471"/>
    </source>
</evidence>
<dbReference type="RefSeq" id="WP_158205017.1">
    <property type="nucleotide sequence ID" value="NZ_WSZK01000021.1"/>
</dbReference>
<dbReference type="InterPro" id="IPR050194">
    <property type="entry name" value="Glycosyltransferase_grp1"/>
</dbReference>
<dbReference type="CDD" id="cd03801">
    <property type="entry name" value="GT4_PimA-like"/>
    <property type="match status" value="1"/>
</dbReference>
<dbReference type="PANTHER" id="PTHR45947:SF3">
    <property type="entry name" value="SULFOQUINOVOSYL TRANSFERASE SQD2"/>
    <property type="match status" value="1"/>
</dbReference>
<dbReference type="SUPFAM" id="SSF53756">
    <property type="entry name" value="UDP-Glycosyltransferase/glycogen phosphorylase"/>
    <property type="match status" value="1"/>
</dbReference>
<dbReference type="EMBL" id="WSZK01000021">
    <property type="protein sequence ID" value="MWG35333.1"/>
    <property type="molecule type" value="Genomic_DNA"/>
</dbReference>
<protein>
    <submittedName>
        <fullName evidence="1">Glycosyltransferase</fullName>
    </submittedName>
</protein>
<dbReference type="Gene3D" id="3.40.50.2000">
    <property type="entry name" value="Glycogen Phosphorylase B"/>
    <property type="match status" value="2"/>
</dbReference>
<dbReference type="Pfam" id="PF13692">
    <property type="entry name" value="Glyco_trans_1_4"/>
    <property type="match status" value="1"/>
</dbReference>
<gene>
    <name evidence="1" type="ORF">GQS65_12700</name>
</gene>
<evidence type="ECO:0000313" key="1">
    <source>
        <dbReference type="EMBL" id="MWG35333.1"/>
    </source>
</evidence>
<sequence length="345" mass="38473">MANHGDPSRLVLCPHISLSHYRGGEKWVTTLANRLVADGVDVSVRSLPYVPDGERRVEVSTVLDDRVSYEEAWHHDLSAFDTAYVLYVPLSGLFFRGAARTVAGIHSWVYVSDRLYEPHYGAVPTAVKALYRTLGERDLGRFDTVHAVTPAFDSPHPDTRYIPNFVDTDLYRPDRAPTGETFTVLVTAAHIPEKGWDLARKVARALPDDVRFAATGTSDDPNVHDLGFLDEAELADAYARAHLVLHPARVDTDSMVLNEACASGTPVVTSPLPTHVDDNDAVMRRGTVDAMVRTVRTVHREWRRDNGYARRCRIARMMGEAHDEDVIYPRLKRLLLDDATAEAPP</sequence>
<comment type="caution">
    <text evidence="1">The sequence shown here is derived from an EMBL/GenBank/DDBJ whole genome shotgun (WGS) entry which is preliminary data.</text>
</comment>
<dbReference type="Proteomes" id="UP000451471">
    <property type="component" value="Unassembled WGS sequence"/>
</dbReference>
<dbReference type="AlphaFoldDB" id="A0A6B0GRL4"/>
<keyword evidence="2" id="KW-1185">Reference proteome</keyword>
<organism evidence="1 2">
    <name type="scientific">Halomarina oriensis</name>
    <dbReference type="NCBI Taxonomy" id="671145"/>
    <lineage>
        <taxon>Archaea</taxon>
        <taxon>Methanobacteriati</taxon>
        <taxon>Methanobacteriota</taxon>
        <taxon>Stenosarchaea group</taxon>
        <taxon>Halobacteria</taxon>
        <taxon>Halobacteriales</taxon>
        <taxon>Natronomonadaceae</taxon>
        <taxon>Halomarina</taxon>
    </lineage>
</organism>